<dbReference type="Pfam" id="PF01553">
    <property type="entry name" value="Acyltransferase"/>
    <property type="match status" value="1"/>
</dbReference>
<keyword evidence="1" id="KW-0812">Transmembrane</keyword>
<dbReference type="CDD" id="cd07990">
    <property type="entry name" value="LPLAT_LCLAT1-like"/>
    <property type="match status" value="1"/>
</dbReference>
<accession>A0ABV7HVW3</accession>
<sequence length="300" mass="34853">MSFISAARGIFSLLLFVLVTLAISAPLISLSLLKLAAYRSRYRPLLTRWLDKIASAWITANNLHQRWLLPTRIVYQGPEHLTRRQWFMLVVNHQSWVDILVLLRLFNREVPYFKFFLKTSLMWIPVLGLAFWALDFPFMRRHTKAQIARDPSLAGKDLATTQKQCERYSNKPVTIISYLEGTRFTPAKHRAQGSPYWHLLIPKAGGLAFTLTAMNGRIKTLLDVTIHYPGGRPSFVEYICGRVGRINVHARELAVGKDLLGNYTEDAEFRTHFQYWINQVWQEKDERLEALTQRELSHEK</sequence>
<feature type="domain" description="Phospholipid/glycerol acyltransferase" evidence="2">
    <location>
        <begin position="87"/>
        <end position="229"/>
    </location>
</feature>
<dbReference type="PANTHER" id="PTHR10983:SF16">
    <property type="entry name" value="LYSOCARDIOLIPIN ACYLTRANSFERASE 1"/>
    <property type="match status" value="1"/>
</dbReference>
<keyword evidence="1" id="KW-0472">Membrane</keyword>
<evidence type="ECO:0000313" key="3">
    <source>
        <dbReference type="EMBL" id="MFC3156976.1"/>
    </source>
</evidence>
<evidence type="ECO:0000313" key="4">
    <source>
        <dbReference type="Proteomes" id="UP001595548"/>
    </source>
</evidence>
<name>A0ABV7HVW3_9GAMM</name>
<dbReference type="EC" id="2.3.-.-" evidence="3"/>
<organism evidence="3 4">
    <name type="scientific">Gilvimarinus japonicus</name>
    <dbReference type="NCBI Taxonomy" id="1796469"/>
    <lineage>
        <taxon>Bacteria</taxon>
        <taxon>Pseudomonadati</taxon>
        <taxon>Pseudomonadota</taxon>
        <taxon>Gammaproteobacteria</taxon>
        <taxon>Cellvibrionales</taxon>
        <taxon>Cellvibrionaceae</taxon>
        <taxon>Gilvimarinus</taxon>
    </lineage>
</organism>
<gene>
    <name evidence="3" type="ORF">ACFOEB_17335</name>
</gene>
<feature type="transmembrane region" description="Helical" evidence="1">
    <location>
        <begin position="6"/>
        <end position="33"/>
    </location>
</feature>
<feature type="transmembrane region" description="Helical" evidence="1">
    <location>
        <begin position="112"/>
        <end position="134"/>
    </location>
</feature>
<keyword evidence="3" id="KW-0808">Transferase</keyword>
<proteinExistence type="predicted"/>
<dbReference type="PANTHER" id="PTHR10983">
    <property type="entry name" value="1-ACYLGLYCEROL-3-PHOSPHATE ACYLTRANSFERASE-RELATED"/>
    <property type="match status" value="1"/>
</dbReference>
<comment type="caution">
    <text evidence="3">The sequence shown here is derived from an EMBL/GenBank/DDBJ whole genome shotgun (WGS) entry which is preliminary data.</text>
</comment>
<keyword evidence="4" id="KW-1185">Reference proteome</keyword>
<evidence type="ECO:0000256" key="1">
    <source>
        <dbReference type="SAM" id="Phobius"/>
    </source>
</evidence>
<dbReference type="NCBIfam" id="NF010621">
    <property type="entry name" value="PRK14014.1"/>
    <property type="match status" value="1"/>
</dbReference>
<dbReference type="GO" id="GO:0016746">
    <property type="term" value="F:acyltransferase activity"/>
    <property type="evidence" value="ECO:0007669"/>
    <property type="project" value="UniProtKB-KW"/>
</dbReference>
<dbReference type="InterPro" id="IPR002123">
    <property type="entry name" value="Plipid/glycerol_acylTrfase"/>
</dbReference>
<dbReference type="RefSeq" id="WP_382418489.1">
    <property type="nucleotide sequence ID" value="NZ_AP031500.1"/>
</dbReference>
<protein>
    <submittedName>
        <fullName evidence="3">Acyltransferase</fullName>
        <ecNumber evidence="3">2.3.-.-</ecNumber>
    </submittedName>
</protein>
<dbReference type="SUPFAM" id="SSF69593">
    <property type="entry name" value="Glycerol-3-phosphate (1)-acyltransferase"/>
    <property type="match status" value="1"/>
</dbReference>
<keyword evidence="1" id="KW-1133">Transmembrane helix</keyword>
<dbReference type="EMBL" id="JBHRTL010000031">
    <property type="protein sequence ID" value="MFC3156976.1"/>
    <property type="molecule type" value="Genomic_DNA"/>
</dbReference>
<reference evidence="4" key="1">
    <citation type="journal article" date="2019" name="Int. J. Syst. Evol. Microbiol.">
        <title>The Global Catalogue of Microorganisms (GCM) 10K type strain sequencing project: providing services to taxonomists for standard genome sequencing and annotation.</title>
        <authorList>
            <consortium name="The Broad Institute Genomics Platform"/>
            <consortium name="The Broad Institute Genome Sequencing Center for Infectious Disease"/>
            <person name="Wu L."/>
            <person name="Ma J."/>
        </authorList>
    </citation>
    <scope>NUCLEOTIDE SEQUENCE [LARGE SCALE GENOMIC DNA]</scope>
    <source>
        <strain evidence="4">KCTC 52141</strain>
    </source>
</reference>
<evidence type="ECO:0000259" key="2">
    <source>
        <dbReference type="SMART" id="SM00563"/>
    </source>
</evidence>
<dbReference type="Proteomes" id="UP001595548">
    <property type="component" value="Unassembled WGS sequence"/>
</dbReference>
<dbReference type="SMART" id="SM00563">
    <property type="entry name" value="PlsC"/>
    <property type="match status" value="1"/>
</dbReference>
<keyword evidence="3" id="KW-0012">Acyltransferase</keyword>